<dbReference type="InterPro" id="IPR037012">
    <property type="entry name" value="NanQ/TabA/YiaL_sf"/>
</dbReference>
<name>S3K1N4_TREMA</name>
<dbReference type="HOGENOM" id="CLU_107139_2_0_12"/>
<accession>S3K1N4</accession>
<comment type="caution">
    <text evidence="1">The sequence shown here is derived from an EMBL/GenBank/DDBJ whole genome shotgun (WGS) entry which is preliminary data.</text>
</comment>
<gene>
    <name evidence="1" type="ORF">HMPREF9194_00112</name>
</gene>
<evidence type="ECO:0000313" key="1">
    <source>
        <dbReference type="EMBL" id="EPF32123.1"/>
    </source>
</evidence>
<dbReference type="NCBIfam" id="TIGR00022">
    <property type="entry name" value="YhcH/YjgK/YiaL family protein"/>
    <property type="match status" value="1"/>
</dbReference>
<dbReference type="InterPro" id="IPR004375">
    <property type="entry name" value="NanQ/TabA/YiaL"/>
</dbReference>
<sequence>MIFDTLENLPKYVDSIPGLEEVIRCLKEENLASKPVGSYATNDARCRYNITEYETKESQPYEKHRFATDVQVMLKGSEKMGFSTDAECDPFGEYDAQKDISFSAGKDLVTLTASETFFVVFFAGEAHRPGLPFSRPEKVKKVIFKLHAE</sequence>
<organism evidence="1 2">
    <name type="scientific">Treponema maltophilum ATCC 51939</name>
    <dbReference type="NCBI Taxonomy" id="1125699"/>
    <lineage>
        <taxon>Bacteria</taxon>
        <taxon>Pseudomonadati</taxon>
        <taxon>Spirochaetota</taxon>
        <taxon>Spirochaetia</taxon>
        <taxon>Spirochaetales</taxon>
        <taxon>Treponemataceae</taxon>
        <taxon>Treponema</taxon>
    </lineage>
</organism>
<dbReference type="Proteomes" id="UP000014541">
    <property type="component" value="Unassembled WGS sequence"/>
</dbReference>
<reference evidence="1 2" key="1">
    <citation type="submission" date="2013-04" db="EMBL/GenBank/DDBJ databases">
        <title>The Genome Sequence of Treponema maltophilum ATCC 51939.</title>
        <authorList>
            <consortium name="The Broad Institute Genomics Platform"/>
            <person name="Earl A."/>
            <person name="Ward D."/>
            <person name="Feldgarden M."/>
            <person name="Gevers D."/>
            <person name="Leonetti C."/>
            <person name="Blanton J.M."/>
            <person name="Dewhirst F.E."/>
            <person name="Izard J."/>
            <person name="Walker B."/>
            <person name="Young S."/>
            <person name="Zeng Q."/>
            <person name="Gargeya S."/>
            <person name="Fitzgerald M."/>
            <person name="Haas B."/>
            <person name="Abouelleil A."/>
            <person name="Allen A.W."/>
            <person name="Alvarado L."/>
            <person name="Arachchi H.M."/>
            <person name="Berlin A.M."/>
            <person name="Chapman S.B."/>
            <person name="Gainer-Dewar J."/>
            <person name="Goldberg J."/>
            <person name="Griggs A."/>
            <person name="Gujja S."/>
            <person name="Hansen M."/>
            <person name="Howarth C."/>
            <person name="Imamovic A."/>
            <person name="Ireland A."/>
            <person name="Larimer J."/>
            <person name="McCowan C."/>
            <person name="Murphy C."/>
            <person name="Pearson M."/>
            <person name="Poon T.W."/>
            <person name="Priest M."/>
            <person name="Roberts A."/>
            <person name="Saif S."/>
            <person name="Shea T."/>
            <person name="Sisk P."/>
            <person name="Sykes S."/>
            <person name="Wortman J."/>
            <person name="Nusbaum C."/>
            <person name="Birren B."/>
        </authorList>
    </citation>
    <scope>NUCLEOTIDE SEQUENCE [LARGE SCALE GENOMIC DNA]</scope>
    <source>
        <strain evidence="1 2">ATCC 51939</strain>
    </source>
</reference>
<dbReference type="Pfam" id="PF04074">
    <property type="entry name" value="DUF386"/>
    <property type="match status" value="1"/>
</dbReference>
<dbReference type="eggNOG" id="COG2731">
    <property type="taxonomic scope" value="Bacteria"/>
</dbReference>
<dbReference type="AlphaFoldDB" id="S3K1N4"/>
<dbReference type="PANTHER" id="PTHR34986:SF1">
    <property type="entry name" value="PROTEIN YIAL"/>
    <property type="match status" value="1"/>
</dbReference>
<evidence type="ECO:0000313" key="2">
    <source>
        <dbReference type="Proteomes" id="UP000014541"/>
    </source>
</evidence>
<dbReference type="GO" id="GO:0005829">
    <property type="term" value="C:cytosol"/>
    <property type="evidence" value="ECO:0007669"/>
    <property type="project" value="TreeGrafter"/>
</dbReference>
<dbReference type="EMBL" id="ATFF01000002">
    <property type="protein sequence ID" value="EPF32123.1"/>
    <property type="molecule type" value="Genomic_DNA"/>
</dbReference>
<dbReference type="PANTHER" id="PTHR34986">
    <property type="entry name" value="EVOLVED BETA-GALACTOSIDASE SUBUNIT BETA"/>
    <property type="match status" value="1"/>
</dbReference>
<dbReference type="PATRIC" id="fig|1125699.3.peg.110"/>
<dbReference type="OrthoDB" id="9792756at2"/>
<dbReference type="STRING" id="1125699.HMPREF9194_00112"/>
<dbReference type="Gene3D" id="2.60.120.370">
    <property type="entry name" value="YhcH/YjgK/YiaL"/>
    <property type="match status" value="1"/>
</dbReference>
<evidence type="ECO:0008006" key="3">
    <source>
        <dbReference type="Google" id="ProtNLM"/>
    </source>
</evidence>
<protein>
    <recommendedName>
        <fullName evidence="3">YhcH/YjgK/YiaL family protein</fullName>
    </recommendedName>
</protein>
<proteinExistence type="predicted"/>
<keyword evidence="2" id="KW-1185">Reference proteome</keyword>
<dbReference type="SUPFAM" id="SSF51197">
    <property type="entry name" value="Clavaminate synthase-like"/>
    <property type="match status" value="1"/>
</dbReference>
<dbReference type="RefSeq" id="WP_016524420.1">
    <property type="nucleotide sequence ID" value="NZ_KE332518.1"/>
</dbReference>